<keyword evidence="4" id="KW-1185">Reference proteome</keyword>
<dbReference type="InterPro" id="IPR014721">
    <property type="entry name" value="Ribsml_uS5_D2-typ_fold_subgr"/>
</dbReference>
<feature type="domain" description="AAA+ ATPase" evidence="2">
    <location>
        <begin position="212"/>
        <end position="394"/>
    </location>
</feature>
<sequence length="510" mass="55432">MALATVFTRASLGIDAPEIRVEVDLARGLPGFAIVGLPTATIREAKDRVKAALMNAGLEFPQATKITVNLSPADVPKQGARYELAIAVGILVASGQVPDAAIKNTEFYGELALNAELLPVTGLVPALLACRSAKRTAFIPLKNETDAGLIQGQTAYLVPDLIGVFEHLHQHNGLRKATPIDWQLTEPTSSGDLAEVMGQEQAKRALTLAAAGRHHILFVGPPGTGKTMLAQRLMSLMPALTEQEALELASIRSIAQQPGTLQDWRVREFRAPHHSCSAAALVGGGSPPRPGEISLAHNSVLFLDELPEFSRHVLDSLREPLESGHVTISRAAHHVRFPANFQLICALNPSPCGQFDGSLASCRSTPDQIMNYLNKLSGPLLDRIDIQVAVPRETSSLRVNARKHSPLNSQQLKAQVSAARERQLARQGCLNSDLRANAVLDYSQLSDEDHEFLIAAIEKLKLSHRAYHRTLRLARSIADLENEERVQKSHLAEAMGYRALDQLIDQVRSL</sequence>
<gene>
    <name evidence="3" type="ORF">CWE23_05845</name>
</gene>
<evidence type="ECO:0000256" key="1">
    <source>
        <dbReference type="ARBA" id="ARBA00006354"/>
    </source>
</evidence>
<dbReference type="Gene3D" id="3.40.50.300">
    <property type="entry name" value="P-loop containing nucleotide triphosphate hydrolases"/>
    <property type="match status" value="1"/>
</dbReference>
<dbReference type="PANTHER" id="PTHR32039">
    <property type="entry name" value="MAGNESIUM-CHELATASE SUBUNIT CHLI"/>
    <property type="match status" value="1"/>
</dbReference>
<name>A0AA94EGS6_9GAMM</name>
<dbReference type="CDD" id="cd00009">
    <property type="entry name" value="AAA"/>
    <property type="match status" value="1"/>
</dbReference>
<dbReference type="Proteomes" id="UP000286680">
    <property type="component" value="Unassembled WGS sequence"/>
</dbReference>
<proteinExistence type="inferred from homology"/>
<dbReference type="AlphaFoldDB" id="A0AA94EGS6"/>
<dbReference type="RefSeq" id="WP_126819731.1">
    <property type="nucleotide sequence ID" value="NZ_PIPS01000001.1"/>
</dbReference>
<dbReference type="InterPro" id="IPR027417">
    <property type="entry name" value="P-loop_NTPase"/>
</dbReference>
<reference evidence="4" key="1">
    <citation type="journal article" date="2018" name="Front. Microbiol.">
        <title>Genome-Based Analysis Reveals the Taxonomy and Diversity of the Family Idiomarinaceae.</title>
        <authorList>
            <person name="Liu Y."/>
            <person name="Lai Q."/>
            <person name="Shao Z."/>
        </authorList>
    </citation>
    <scope>NUCLEOTIDE SEQUENCE [LARGE SCALE GENOMIC DNA]</scope>
    <source>
        <strain evidence="4">SN-14</strain>
    </source>
</reference>
<protein>
    <submittedName>
        <fullName evidence="3">ATP-dependent protease</fullName>
    </submittedName>
</protein>
<dbReference type="PANTHER" id="PTHR32039:SF7">
    <property type="entry name" value="COMPETENCE PROTEIN COMM"/>
    <property type="match status" value="1"/>
</dbReference>
<evidence type="ECO:0000313" key="4">
    <source>
        <dbReference type="Proteomes" id="UP000286680"/>
    </source>
</evidence>
<evidence type="ECO:0000259" key="2">
    <source>
        <dbReference type="SMART" id="SM00382"/>
    </source>
</evidence>
<comment type="similarity">
    <text evidence="1">Belongs to the Mg-chelatase subunits D/I family. ComM subfamily.</text>
</comment>
<dbReference type="InterPro" id="IPR003593">
    <property type="entry name" value="AAA+_ATPase"/>
</dbReference>
<dbReference type="GO" id="GO:0006508">
    <property type="term" value="P:proteolysis"/>
    <property type="evidence" value="ECO:0007669"/>
    <property type="project" value="UniProtKB-KW"/>
</dbReference>
<dbReference type="InterPro" id="IPR004482">
    <property type="entry name" value="Mg_chelat-rel"/>
</dbReference>
<organism evidence="3 4">
    <name type="scientific">Idiomarina aquatica</name>
    <dbReference type="NCBI Taxonomy" id="1327752"/>
    <lineage>
        <taxon>Bacteria</taxon>
        <taxon>Pseudomonadati</taxon>
        <taxon>Pseudomonadota</taxon>
        <taxon>Gammaproteobacteria</taxon>
        <taxon>Alteromonadales</taxon>
        <taxon>Idiomarinaceae</taxon>
        <taxon>Idiomarina</taxon>
    </lineage>
</organism>
<dbReference type="InterPro" id="IPR000523">
    <property type="entry name" value="Mg_chelatse_chII-like_cat_dom"/>
</dbReference>
<accession>A0AA94EGS6</accession>
<dbReference type="GO" id="GO:0005524">
    <property type="term" value="F:ATP binding"/>
    <property type="evidence" value="ECO:0007669"/>
    <property type="project" value="InterPro"/>
</dbReference>
<dbReference type="Pfam" id="PF13335">
    <property type="entry name" value="Mg_chelatase_C"/>
    <property type="match status" value="1"/>
</dbReference>
<dbReference type="EMBL" id="PIPS01000001">
    <property type="protein sequence ID" value="RUO45520.1"/>
    <property type="molecule type" value="Genomic_DNA"/>
</dbReference>
<dbReference type="InterPro" id="IPR045006">
    <property type="entry name" value="CHLI-like"/>
</dbReference>
<dbReference type="Pfam" id="PF13541">
    <property type="entry name" value="ChlI"/>
    <property type="match status" value="1"/>
</dbReference>
<keyword evidence="3" id="KW-0378">Hydrolase</keyword>
<dbReference type="GO" id="GO:0008233">
    <property type="term" value="F:peptidase activity"/>
    <property type="evidence" value="ECO:0007669"/>
    <property type="project" value="UniProtKB-KW"/>
</dbReference>
<dbReference type="SUPFAM" id="SSF54211">
    <property type="entry name" value="Ribosomal protein S5 domain 2-like"/>
    <property type="match status" value="1"/>
</dbReference>
<comment type="caution">
    <text evidence="3">The sequence shown here is derived from an EMBL/GenBank/DDBJ whole genome shotgun (WGS) entry which is preliminary data.</text>
</comment>
<dbReference type="Gene3D" id="3.30.230.10">
    <property type="match status" value="1"/>
</dbReference>
<dbReference type="SMART" id="SM00382">
    <property type="entry name" value="AAA"/>
    <property type="match status" value="1"/>
</dbReference>
<keyword evidence="3" id="KW-0645">Protease</keyword>
<dbReference type="SUPFAM" id="SSF52540">
    <property type="entry name" value="P-loop containing nucleoside triphosphate hydrolases"/>
    <property type="match status" value="1"/>
</dbReference>
<dbReference type="InterPro" id="IPR020568">
    <property type="entry name" value="Ribosomal_Su5_D2-typ_SF"/>
</dbReference>
<dbReference type="Pfam" id="PF01078">
    <property type="entry name" value="Mg_chelatase"/>
    <property type="match status" value="1"/>
</dbReference>
<dbReference type="InterPro" id="IPR025158">
    <property type="entry name" value="Mg_chelat-rel_C"/>
</dbReference>
<dbReference type="NCBIfam" id="TIGR00368">
    <property type="entry name" value="YifB family Mg chelatase-like AAA ATPase"/>
    <property type="match status" value="1"/>
</dbReference>
<evidence type="ECO:0000313" key="3">
    <source>
        <dbReference type="EMBL" id="RUO45520.1"/>
    </source>
</evidence>